<evidence type="ECO:0000313" key="3">
    <source>
        <dbReference type="Proteomes" id="UP000193411"/>
    </source>
</evidence>
<accession>A0A1Y2I5C9</accession>
<sequence>MPASPKSAAAASTGTPVQAAAAPLGHPSVTASKSKEKARSSSDAVPEGEPRRQRPKVAEVKKSRKDKKSKKDKKDKKDRKKSKEGEESSGVGESIGAGVHPAPSHLDDYSLAQSYVDVKFSDEDSDPPSTLGSTLVEPTATAPVTPKPPTGAYAAVKDEPGAIPSPLDNQGVYCTQSLTYAIAITAMGLNDGSRDGDSLYQVYLSAKAVSRKKGRSPVPRAKFIGHLGRGTPQAKVRVKETLGRMTAAKHKEGSRFAVNNGAVVLDEVKAAVGAARADNIVECSVWRRGIVLDDLTGATGTLSELMRLVIVDFLFPEGSHTSLI</sequence>
<feature type="compositionally biased region" description="Basic and acidic residues" evidence="1">
    <location>
        <begin position="48"/>
        <end position="61"/>
    </location>
</feature>
<organism evidence="2 3">
    <name type="scientific">Catenaria anguillulae PL171</name>
    <dbReference type="NCBI Taxonomy" id="765915"/>
    <lineage>
        <taxon>Eukaryota</taxon>
        <taxon>Fungi</taxon>
        <taxon>Fungi incertae sedis</taxon>
        <taxon>Blastocladiomycota</taxon>
        <taxon>Blastocladiomycetes</taxon>
        <taxon>Blastocladiales</taxon>
        <taxon>Catenariaceae</taxon>
        <taxon>Catenaria</taxon>
    </lineage>
</organism>
<feature type="region of interest" description="Disordered" evidence="1">
    <location>
        <begin position="120"/>
        <end position="159"/>
    </location>
</feature>
<feature type="region of interest" description="Disordered" evidence="1">
    <location>
        <begin position="1"/>
        <end position="106"/>
    </location>
</feature>
<reference evidence="2 3" key="1">
    <citation type="submission" date="2016-07" db="EMBL/GenBank/DDBJ databases">
        <title>Pervasive Adenine N6-methylation of Active Genes in Fungi.</title>
        <authorList>
            <consortium name="DOE Joint Genome Institute"/>
            <person name="Mondo S.J."/>
            <person name="Dannebaum R.O."/>
            <person name="Kuo R.C."/>
            <person name="Labutti K."/>
            <person name="Haridas S."/>
            <person name="Kuo A."/>
            <person name="Salamov A."/>
            <person name="Ahrendt S.R."/>
            <person name="Lipzen A."/>
            <person name="Sullivan W."/>
            <person name="Andreopoulos W.B."/>
            <person name="Clum A."/>
            <person name="Lindquist E."/>
            <person name="Daum C."/>
            <person name="Ramamoorthy G.K."/>
            <person name="Gryganskyi A."/>
            <person name="Culley D."/>
            <person name="Magnuson J.K."/>
            <person name="James T.Y."/>
            <person name="O'Malley M.A."/>
            <person name="Stajich J.E."/>
            <person name="Spatafora J.W."/>
            <person name="Visel A."/>
            <person name="Grigoriev I.V."/>
        </authorList>
    </citation>
    <scope>NUCLEOTIDE SEQUENCE [LARGE SCALE GENOMIC DNA]</scope>
    <source>
        <strain evidence="2 3">PL171</strain>
    </source>
</reference>
<dbReference type="Proteomes" id="UP000193411">
    <property type="component" value="Unassembled WGS sequence"/>
</dbReference>
<keyword evidence="3" id="KW-1185">Reference proteome</keyword>
<comment type="caution">
    <text evidence="2">The sequence shown here is derived from an EMBL/GenBank/DDBJ whole genome shotgun (WGS) entry which is preliminary data.</text>
</comment>
<evidence type="ECO:0000256" key="1">
    <source>
        <dbReference type="SAM" id="MobiDB-lite"/>
    </source>
</evidence>
<feature type="compositionally biased region" description="Low complexity" evidence="1">
    <location>
        <begin position="134"/>
        <end position="144"/>
    </location>
</feature>
<evidence type="ECO:0000313" key="2">
    <source>
        <dbReference type="EMBL" id="ORZ41251.1"/>
    </source>
</evidence>
<protein>
    <submittedName>
        <fullName evidence="2">Uncharacterized protein</fullName>
    </submittedName>
</protein>
<gene>
    <name evidence="2" type="ORF">BCR44DRAFT_34551</name>
</gene>
<feature type="compositionally biased region" description="Basic residues" evidence="1">
    <location>
        <begin position="62"/>
        <end position="80"/>
    </location>
</feature>
<dbReference type="AlphaFoldDB" id="A0A1Y2I5C9"/>
<feature type="compositionally biased region" description="Low complexity" evidence="1">
    <location>
        <begin position="1"/>
        <end position="12"/>
    </location>
</feature>
<dbReference type="EMBL" id="MCFL01000001">
    <property type="protein sequence ID" value="ORZ41251.1"/>
    <property type="molecule type" value="Genomic_DNA"/>
</dbReference>
<proteinExistence type="predicted"/>
<name>A0A1Y2I5C9_9FUNG</name>